<name>A0ABR5AZD3_BACBA</name>
<proteinExistence type="predicted"/>
<evidence type="ECO:0000313" key="2">
    <source>
        <dbReference type="Proteomes" id="UP000031982"/>
    </source>
</evidence>
<comment type="caution">
    <text evidence="1">The sequence shown here is derived from an EMBL/GenBank/DDBJ whole genome shotgun (WGS) entry which is preliminary data.</text>
</comment>
<gene>
    <name evidence="1" type="ORF">SD77_2165</name>
</gene>
<dbReference type="Proteomes" id="UP000031982">
    <property type="component" value="Unassembled WGS sequence"/>
</dbReference>
<evidence type="ECO:0000313" key="1">
    <source>
        <dbReference type="EMBL" id="KIL79711.1"/>
    </source>
</evidence>
<evidence type="ECO:0008006" key="3">
    <source>
        <dbReference type="Google" id="ProtNLM"/>
    </source>
</evidence>
<reference evidence="1 2" key="1">
    <citation type="submission" date="2015-01" db="EMBL/GenBank/DDBJ databases">
        <title>Genome Assembly of Bacillus badius MTCC 1458.</title>
        <authorList>
            <person name="Verma A."/>
            <person name="Khatri I."/>
            <person name="Mual P."/>
            <person name="Subramanian S."/>
            <person name="Krishnamurthi S."/>
        </authorList>
    </citation>
    <scope>NUCLEOTIDE SEQUENCE [LARGE SCALE GENOMIC DNA]</scope>
    <source>
        <strain evidence="1 2">MTCC 1458</strain>
    </source>
</reference>
<accession>A0ABR5AZD3</accession>
<sequence>MAIFSAVKKEFLIQLPNSKVGLAFVQEKCYYRKVVKKIQMY</sequence>
<organism evidence="1 2">
    <name type="scientific">Bacillus badius</name>
    <dbReference type="NCBI Taxonomy" id="1455"/>
    <lineage>
        <taxon>Bacteria</taxon>
        <taxon>Bacillati</taxon>
        <taxon>Bacillota</taxon>
        <taxon>Bacilli</taxon>
        <taxon>Bacillales</taxon>
        <taxon>Bacillaceae</taxon>
        <taxon>Pseudobacillus</taxon>
    </lineage>
</organism>
<keyword evidence="2" id="KW-1185">Reference proteome</keyword>
<protein>
    <recommendedName>
        <fullName evidence="3">Ribose 5-phosphate isomerase B</fullName>
    </recommendedName>
</protein>
<dbReference type="EMBL" id="JXLP01000002">
    <property type="protein sequence ID" value="KIL79711.1"/>
    <property type="molecule type" value="Genomic_DNA"/>
</dbReference>